<accession>A0A0R3PAN6</accession>
<dbReference type="EMBL" id="UYYA01000071">
    <property type="protein sequence ID" value="VDM52227.1"/>
    <property type="molecule type" value="Genomic_DNA"/>
</dbReference>
<organism evidence="3">
    <name type="scientific">Angiostrongylus costaricensis</name>
    <name type="common">Nematode worm</name>
    <dbReference type="NCBI Taxonomy" id="334426"/>
    <lineage>
        <taxon>Eukaryota</taxon>
        <taxon>Metazoa</taxon>
        <taxon>Ecdysozoa</taxon>
        <taxon>Nematoda</taxon>
        <taxon>Chromadorea</taxon>
        <taxon>Rhabditida</taxon>
        <taxon>Rhabditina</taxon>
        <taxon>Rhabditomorpha</taxon>
        <taxon>Strongyloidea</taxon>
        <taxon>Metastrongylidae</taxon>
        <taxon>Angiostrongylus</taxon>
    </lineage>
</organism>
<sequence length="73" mass="7739">MGGRGAMRRWLVYLRRSDATPCNLSARQATAGYFSCVPMCECDCECVVSPVCVRGAVVPASAGFSRVLLGAHA</sequence>
<evidence type="ECO:0000313" key="3">
    <source>
        <dbReference type="WBParaSite" id="ACOC_0000064101-mRNA-1"/>
    </source>
</evidence>
<gene>
    <name evidence="1" type="ORF">ACOC_LOCUS642</name>
</gene>
<evidence type="ECO:0000313" key="2">
    <source>
        <dbReference type="Proteomes" id="UP000267027"/>
    </source>
</evidence>
<name>A0A0R3PAN6_ANGCS</name>
<proteinExistence type="predicted"/>
<evidence type="ECO:0000313" key="1">
    <source>
        <dbReference type="EMBL" id="VDM52227.1"/>
    </source>
</evidence>
<dbReference type="Proteomes" id="UP000267027">
    <property type="component" value="Unassembled WGS sequence"/>
</dbReference>
<protein>
    <submittedName>
        <fullName evidence="3">Secreted protein</fullName>
    </submittedName>
</protein>
<reference evidence="3" key="1">
    <citation type="submission" date="2017-02" db="UniProtKB">
        <authorList>
            <consortium name="WormBaseParasite"/>
        </authorList>
    </citation>
    <scope>IDENTIFICATION</scope>
</reference>
<dbReference type="AlphaFoldDB" id="A0A0R3PAN6"/>
<dbReference type="WBParaSite" id="ACOC_0000064101-mRNA-1">
    <property type="protein sequence ID" value="ACOC_0000064101-mRNA-1"/>
    <property type="gene ID" value="ACOC_0000064101"/>
</dbReference>
<reference evidence="1 2" key="2">
    <citation type="submission" date="2018-11" db="EMBL/GenBank/DDBJ databases">
        <authorList>
            <consortium name="Pathogen Informatics"/>
        </authorList>
    </citation>
    <scope>NUCLEOTIDE SEQUENCE [LARGE SCALE GENOMIC DNA]</scope>
    <source>
        <strain evidence="1 2">Costa Rica</strain>
    </source>
</reference>
<keyword evidence="2" id="KW-1185">Reference proteome</keyword>